<dbReference type="PANTHER" id="PTHR42850:SF7">
    <property type="entry name" value="BIS(5'-NUCLEOSYL)-TETRAPHOSPHATASE PRPE [ASYMMETRICAL]"/>
    <property type="match status" value="1"/>
</dbReference>
<dbReference type="InterPro" id="IPR050126">
    <property type="entry name" value="Ap4A_hydrolase"/>
</dbReference>
<dbReference type="PRINTS" id="PR00114">
    <property type="entry name" value="STPHPHTASE"/>
</dbReference>
<organism evidence="2 3">
    <name type="scientific">Hyphomicrobium album</name>
    <dbReference type="NCBI Taxonomy" id="2665159"/>
    <lineage>
        <taxon>Bacteria</taxon>
        <taxon>Pseudomonadati</taxon>
        <taxon>Pseudomonadota</taxon>
        <taxon>Alphaproteobacteria</taxon>
        <taxon>Hyphomicrobiales</taxon>
        <taxon>Hyphomicrobiaceae</taxon>
        <taxon>Hyphomicrobium</taxon>
    </lineage>
</organism>
<dbReference type="InterPro" id="IPR004843">
    <property type="entry name" value="Calcineurin-like_PHP"/>
</dbReference>
<dbReference type="Pfam" id="PF00149">
    <property type="entry name" value="Metallophos"/>
    <property type="match status" value="1"/>
</dbReference>
<keyword evidence="3" id="KW-1185">Reference proteome</keyword>
<dbReference type="PANTHER" id="PTHR42850">
    <property type="entry name" value="METALLOPHOSPHOESTERASE"/>
    <property type="match status" value="1"/>
</dbReference>
<proteinExistence type="predicted"/>
<name>A0A6I3KM63_9HYPH</name>
<protein>
    <submittedName>
        <fullName evidence="2">Protein phosphatase</fullName>
    </submittedName>
</protein>
<evidence type="ECO:0000313" key="3">
    <source>
        <dbReference type="Proteomes" id="UP000440694"/>
    </source>
</evidence>
<evidence type="ECO:0000259" key="1">
    <source>
        <dbReference type="Pfam" id="PF00149"/>
    </source>
</evidence>
<dbReference type="SUPFAM" id="SSF56300">
    <property type="entry name" value="Metallo-dependent phosphatases"/>
    <property type="match status" value="1"/>
</dbReference>
<dbReference type="InterPro" id="IPR041780">
    <property type="entry name" value="MPP_PrpE-like"/>
</dbReference>
<gene>
    <name evidence="2" type="ORF">GIW81_14410</name>
</gene>
<dbReference type="Gene3D" id="3.60.21.10">
    <property type="match status" value="1"/>
</dbReference>
<sequence>MTTNPKAADTDWRDVRGPFDIIGDVHGCADELVELLRKLGYTVRLDGEGDKRRAVTTAPKGRRAFFVGDLVDRGPNSPDVLRIVMDMAAAGQAFCVPGNHDDKLLRWLKGREVKIGHGLERTVAQLDGASEAFKARIAAFVESLPYHAWLDGGALAIAHAGVRENMLGRNSPKVRSFCLYGDTSGRADENGLPERFDWAADYDGKTPVVYGHTPVAEPEWLNNTMCIDTGCVFGGKLTALRWPERELVSVPARETYAVLRRGFGLPPRRPSGQVAS</sequence>
<dbReference type="Proteomes" id="UP000440694">
    <property type="component" value="Unassembled WGS sequence"/>
</dbReference>
<dbReference type="GO" id="GO:0005737">
    <property type="term" value="C:cytoplasm"/>
    <property type="evidence" value="ECO:0007669"/>
    <property type="project" value="TreeGrafter"/>
</dbReference>
<dbReference type="InterPro" id="IPR006186">
    <property type="entry name" value="Ser/Thr-sp_prot-phosphatase"/>
</dbReference>
<feature type="domain" description="Calcineurin-like phosphoesterase" evidence="1">
    <location>
        <begin position="18"/>
        <end position="217"/>
    </location>
</feature>
<accession>A0A6I3KM63</accession>
<dbReference type="GO" id="GO:0016791">
    <property type="term" value="F:phosphatase activity"/>
    <property type="evidence" value="ECO:0007669"/>
    <property type="project" value="TreeGrafter"/>
</dbReference>
<reference evidence="2 3" key="1">
    <citation type="submission" date="2019-11" db="EMBL/GenBank/DDBJ databases">
        <title>Identification of a novel strain.</title>
        <authorList>
            <person name="Xu Q."/>
            <person name="Wang G."/>
        </authorList>
    </citation>
    <scope>NUCLEOTIDE SEQUENCE [LARGE SCALE GENOMIC DNA]</scope>
    <source>
        <strain evidence="3">xq</strain>
    </source>
</reference>
<dbReference type="EMBL" id="WMBQ01000002">
    <property type="protein sequence ID" value="MTD95529.1"/>
    <property type="molecule type" value="Genomic_DNA"/>
</dbReference>
<dbReference type="AlphaFoldDB" id="A0A6I3KM63"/>
<dbReference type="RefSeq" id="WP_324615046.1">
    <property type="nucleotide sequence ID" value="NZ_WMBQ01000002.1"/>
</dbReference>
<comment type="caution">
    <text evidence="2">The sequence shown here is derived from an EMBL/GenBank/DDBJ whole genome shotgun (WGS) entry which is preliminary data.</text>
</comment>
<dbReference type="CDD" id="cd07423">
    <property type="entry name" value="MPP_Prp_like"/>
    <property type="match status" value="1"/>
</dbReference>
<evidence type="ECO:0000313" key="2">
    <source>
        <dbReference type="EMBL" id="MTD95529.1"/>
    </source>
</evidence>
<dbReference type="InterPro" id="IPR029052">
    <property type="entry name" value="Metallo-depent_PP-like"/>
</dbReference>